<dbReference type="InterPro" id="IPR004603">
    <property type="entry name" value="DNA_mismatch_endonuc_vsr"/>
</dbReference>
<reference evidence="7 8" key="1">
    <citation type="submission" date="2020-09" db="EMBL/GenBank/DDBJ databases">
        <title>Co-existence of a novel multidrug-resistance efflux pump with carbapenem resistance gene blaVIM-2 in one megaplasmid in Pseudomonas putida.</title>
        <authorList>
            <person name="Peng K."/>
            <person name="Li R."/>
        </authorList>
    </citation>
    <scope>NUCLEOTIDE SEQUENCE [LARGE SCALE GENOMIC DNA]</scope>
    <source>
        <strain evidence="7 8">ZXPA-20</strain>
    </source>
</reference>
<dbReference type="GO" id="GO:0006281">
    <property type="term" value="P:DNA repair"/>
    <property type="evidence" value="ECO:0007669"/>
    <property type="project" value="UniProtKB-KW"/>
</dbReference>
<keyword evidence="2 7" id="KW-0255">Endonuclease</keyword>
<dbReference type="SUPFAM" id="SSF52980">
    <property type="entry name" value="Restriction endonuclease-like"/>
    <property type="match status" value="1"/>
</dbReference>
<keyword evidence="5" id="KW-0234">DNA repair</keyword>
<accession>A0ABD7BBQ2</accession>
<dbReference type="NCBIfam" id="TIGR00632">
    <property type="entry name" value="vsr"/>
    <property type="match status" value="1"/>
</dbReference>
<dbReference type="CDD" id="cd00221">
    <property type="entry name" value="Vsr"/>
    <property type="match status" value="1"/>
</dbReference>
<name>A0ABD7BBQ2_PSEPU</name>
<dbReference type="EMBL" id="CP061723">
    <property type="protein sequence ID" value="QOC97472.1"/>
    <property type="molecule type" value="Genomic_DNA"/>
</dbReference>
<evidence type="ECO:0000256" key="2">
    <source>
        <dbReference type="ARBA" id="ARBA00022759"/>
    </source>
</evidence>
<dbReference type="AlphaFoldDB" id="A0ABD7BBQ2"/>
<sequence length="159" mass="18924">MDIVSREVRSRMMAGIRGSDTLPEMKVRKLLHHQGFRYRLHQRNLPGKPDIVLPRHRVCIFVHGCFWHRHPGCRYATIPKTREDFWQTKFDQNVKRDIRNRDELLRSGWRVIELWECGIRGPEAGMNWLLETIPDCTQKYVSWPNYSDLLVPSYPPTVN</sequence>
<dbReference type="InterPro" id="IPR011335">
    <property type="entry name" value="Restrct_endonuc-II-like"/>
</dbReference>
<evidence type="ECO:0000256" key="3">
    <source>
        <dbReference type="ARBA" id="ARBA00022763"/>
    </source>
</evidence>
<dbReference type="GO" id="GO:0016787">
    <property type="term" value="F:hydrolase activity"/>
    <property type="evidence" value="ECO:0007669"/>
    <property type="project" value="UniProtKB-KW"/>
</dbReference>
<keyword evidence="4" id="KW-0378">Hydrolase</keyword>
<evidence type="ECO:0000256" key="5">
    <source>
        <dbReference type="ARBA" id="ARBA00023204"/>
    </source>
</evidence>
<evidence type="ECO:0000313" key="7">
    <source>
        <dbReference type="EMBL" id="QOC97472.1"/>
    </source>
</evidence>
<evidence type="ECO:0000256" key="1">
    <source>
        <dbReference type="ARBA" id="ARBA00022722"/>
    </source>
</evidence>
<keyword evidence="1" id="KW-0540">Nuclease</keyword>
<dbReference type="RefSeq" id="WP_191087003.1">
    <property type="nucleotide sequence ID" value="NZ_CP061723.1"/>
</dbReference>
<organism evidence="7 8">
    <name type="scientific">Pseudomonas putida</name>
    <name type="common">Arthrobacter siderocapsulatus</name>
    <dbReference type="NCBI Taxonomy" id="303"/>
    <lineage>
        <taxon>Bacteria</taxon>
        <taxon>Pseudomonadati</taxon>
        <taxon>Pseudomonadota</taxon>
        <taxon>Gammaproteobacteria</taxon>
        <taxon>Pseudomonadales</taxon>
        <taxon>Pseudomonadaceae</taxon>
        <taxon>Pseudomonas</taxon>
    </lineage>
</organism>
<protein>
    <submittedName>
        <fullName evidence="7">DNA mismatch endonuclease Vsr</fullName>
    </submittedName>
</protein>
<dbReference type="Pfam" id="PF03852">
    <property type="entry name" value="Vsr"/>
    <property type="match status" value="1"/>
</dbReference>
<dbReference type="GO" id="GO:0004519">
    <property type="term" value="F:endonuclease activity"/>
    <property type="evidence" value="ECO:0007669"/>
    <property type="project" value="UniProtKB-KW"/>
</dbReference>
<evidence type="ECO:0000313" key="8">
    <source>
        <dbReference type="Proteomes" id="UP000516786"/>
    </source>
</evidence>
<proteinExistence type="inferred from homology"/>
<dbReference type="Proteomes" id="UP000516786">
    <property type="component" value="Chromosome"/>
</dbReference>
<comment type="similarity">
    <text evidence="6">Belongs to the Vsr family.</text>
</comment>
<evidence type="ECO:0000256" key="4">
    <source>
        <dbReference type="ARBA" id="ARBA00022801"/>
    </source>
</evidence>
<keyword evidence="3" id="KW-0227">DNA damage</keyword>
<evidence type="ECO:0000256" key="6">
    <source>
        <dbReference type="ARBA" id="ARBA00029466"/>
    </source>
</evidence>
<gene>
    <name evidence="7" type="primary">vsr</name>
    <name evidence="7" type="ORF">ID616_26080</name>
</gene>
<dbReference type="Gene3D" id="3.40.960.10">
    <property type="entry name" value="VSR Endonuclease"/>
    <property type="match status" value="1"/>
</dbReference>